<reference evidence="1" key="1">
    <citation type="submission" date="2022-08" db="EMBL/GenBank/DDBJ databases">
        <title>Genomic Encyclopedia of Type Strains, Phase V (KMG-V): Genome sequencing to study the core and pangenomes of soil and plant-associated prokaryotes.</title>
        <authorList>
            <person name="Whitman W."/>
        </authorList>
    </citation>
    <scope>NUCLEOTIDE SEQUENCE</scope>
    <source>
        <strain evidence="1">SP2016B</strain>
    </source>
</reference>
<comment type="caution">
    <text evidence="1">The sequence shown here is derived from an EMBL/GenBank/DDBJ whole genome shotgun (WGS) entry which is preliminary data.</text>
</comment>
<dbReference type="EMBL" id="JANTYZ010000002">
    <property type="protein sequence ID" value="MCS3864671.1"/>
    <property type="molecule type" value="Genomic_DNA"/>
</dbReference>
<dbReference type="AlphaFoldDB" id="A0A9X2RBH9"/>
<organism evidence="1 2">
    <name type="scientific">Salinibacter ruber</name>
    <dbReference type="NCBI Taxonomy" id="146919"/>
    <lineage>
        <taxon>Bacteria</taxon>
        <taxon>Pseudomonadati</taxon>
        <taxon>Rhodothermota</taxon>
        <taxon>Rhodothermia</taxon>
        <taxon>Rhodothermales</taxon>
        <taxon>Salinibacteraceae</taxon>
        <taxon>Salinibacter</taxon>
    </lineage>
</organism>
<dbReference type="Proteomes" id="UP001155034">
    <property type="component" value="Unassembled WGS sequence"/>
</dbReference>
<protein>
    <submittedName>
        <fullName evidence="1">Uncharacterized protein</fullName>
    </submittedName>
</protein>
<gene>
    <name evidence="1" type="ORF">GGP82_001217</name>
</gene>
<sequence>MQHLLLQPPPQPLDRARPGAVSGQWHQWMALAVLESESGFRHLHGYDDLPRLKAALKEAIPDDE</sequence>
<proteinExistence type="predicted"/>
<evidence type="ECO:0000313" key="1">
    <source>
        <dbReference type="EMBL" id="MCS3864671.1"/>
    </source>
</evidence>
<evidence type="ECO:0000313" key="2">
    <source>
        <dbReference type="Proteomes" id="UP001155034"/>
    </source>
</evidence>
<name>A0A9X2RBH9_9BACT</name>
<accession>A0A9X2RBH9</accession>